<dbReference type="Pfam" id="PF00814">
    <property type="entry name" value="TsaD"/>
    <property type="match status" value="1"/>
</dbReference>
<comment type="subcellular location">
    <subcellularLocation>
        <location evidence="7">Cytoplasm</location>
    </subcellularLocation>
</comment>
<organism evidence="9 10">
    <name type="scientific">Spiroplasma corruscae</name>
    <dbReference type="NCBI Taxonomy" id="216934"/>
    <lineage>
        <taxon>Bacteria</taxon>
        <taxon>Bacillati</taxon>
        <taxon>Mycoplasmatota</taxon>
        <taxon>Mollicutes</taxon>
        <taxon>Entomoplasmatales</taxon>
        <taxon>Spiroplasmataceae</taxon>
        <taxon>Spiroplasma</taxon>
    </lineage>
</organism>
<gene>
    <name evidence="9" type="primary">gcp</name>
    <name evidence="7" type="synonym">tsaD</name>
    <name evidence="9" type="ORF">SCORR_v1c00770</name>
</gene>
<keyword evidence="9" id="KW-0378">Hydrolase</keyword>
<evidence type="ECO:0000256" key="1">
    <source>
        <dbReference type="ARBA" id="ARBA00022679"/>
    </source>
</evidence>
<dbReference type="GO" id="GO:0003677">
    <property type="term" value="F:DNA binding"/>
    <property type="evidence" value="ECO:0007669"/>
    <property type="project" value="UniProtKB-KW"/>
</dbReference>
<dbReference type="InterPro" id="IPR000905">
    <property type="entry name" value="Gcp-like_dom"/>
</dbReference>
<evidence type="ECO:0000256" key="7">
    <source>
        <dbReference type="HAMAP-Rule" id="MF_01445"/>
    </source>
</evidence>
<proteinExistence type="inferred from homology"/>
<evidence type="ECO:0000313" key="10">
    <source>
        <dbReference type="Proteomes" id="UP000203229"/>
    </source>
</evidence>
<dbReference type="FunFam" id="3.30.420.40:FF:000012">
    <property type="entry name" value="tRNA N6-adenosine threonylcarbamoyltransferase"/>
    <property type="match status" value="1"/>
</dbReference>
<evidence type="ECO:0000256" key="5">
    <source>
        <dbReference type="ARBA" id="ARBA00023315"/>
    </source>
</evidence>
<evidence type="ECO:0000256" key="3">
    <source>
        <dbReference type="ARBA" id="ARBA00022723"/>
    </source>
</evidence>
<dbReference type="OrthoDB" id="9806197at2"/>
<feature type="binding site" evidence="7">
    <location>
        <begin position="132"/>
        <end position="136"/>
    </location>
    <ligand>
        <name>substrate</name>
    </ligand>
</feature>
<keyword evidence="9" id="KW-0255">Endonuclease</keyword>
<dbReference type="EMBL" id="CP022535">
    <property type="protein sequence ID" value="ASP27852.1"/>
    <property type="molecule type" value="Genomic_DNA"/>
</dbReference>
<evidence type="ECO:0000256" key="4">
    <source>
        <dbReference type="ARBA" id="ARBA00023004"/>
    </source>
</evidence>
<dbReference type="PANTHER" id="PTHR11735">
    <property type="entry name" value="TRNA N6-ADENOSINE THREONYLCARBAMOYLTRANSFERASE"/>
    <property type="match status" value="1"/>
</dbReference>
<dbReference type="GO" id="GO:0005506">
    <property type="term" value="F:iron ion binding"/>
    <property type="evidence" value="ECO:0007669"/>
    <property type="project" value="UniProtKB-UniRule"/>
</dbReference>
<keyword evidence="2 7" id="KW-0819">tRNA processing</keyword>
<keyword evidence="9" id="KW-0238">DNA-binding</keyword>
<dbReference type="PRINTS" id="PR00789">
    <property type="entry name" value="OSIALOPTASE"/>
</dbReference>
<comment type="cofactor">
    <cofactor evidence="7">
        <name>Fe(2+)</name>
        <dbReference type="ChEBI" id="CHEBI:29033"/>
    </cofactor>
    <text evidence="7">Binds 1 Fe(2+) ion per subunit.</text>
</comment>
<feature type="domain" description="Gcp-like" evidence="8">
    <location>
        <begin position="23"/>
        <end position="305"/>
    </location>
</feature>
<dbReference type="GO" id="GO:0061711">
    <property type="term" value="F:tRNA N(6)-L-threonylcarbamoyladenine synthase activity"/>
    <property type="evidence" value="ECO:0007669"/>
    <property type="project" value="UniProtKB-EC"/>
</dbReference>
<keyword evidence="3 7" id="KW-0479">Metal-binding</keyword>
<keyword evidence="10" id="KW-1185">Reference proteome</keyword>
<dbReference type="Gene3D" id="3.30.420.40">
    <property type="match status" value="2"/>
</dbReference>
<keyword evidence="5 7" id="KW-0012">Acyltransferase</keyword>
<evidence type="ECO:0000259" key="8">
    <source>
        <dbReference type="Pfam" id="PF00814"/>
    </source>
</evidence>
<keyword evidence="7" id="KW-0963">Cytoplasm</keyword>
<feature type="binding site" evidence="7">
    <location>
        <position position="178"/>
    </location>
    <ligand>
        <name>substrate</name>
    </ligand>
</feature>
<dbReference type="InterPro" id="IPR017861">
    <property type="entry name" value="KAE1/TsaD"/>
</dbReference>
<dbReference type="GO" id="GO:0005737">
    <property type="term" value="C:cytoplasm"/>
    <property type="evidence" value="ECO:0007669"/>
    <property type="project" value="UniProtKB-SubCell"/>
</dbReference>
<feature type="binding site" evidence="7">
    <location>
        <position position="270"/>
    </location>
    <ligand>
        <name>substrate</name>
    </ligand>
</feature>
<feature type="binding site" evidence="7">
    <location>
        <position position="299"/>
    </location>
    <ligand>
        <name>Fe cation</name>
        <dbReference type="ChEBI" id="CHEBI:24875"/>
    </ligand>
</feature>
<reference evidence="9 10" key="1">
    <citation type="submission" date="2017-07" db="EMBL/GenBank/DDBJ databases">
        <title>Complete genome sequence of Spiroplasma corruscae EC-1 (DSM 19793).</title>
        <authorList>
            <person name="Tsai Y.-M."/>
            <person name="Lo W.-S."/>
            <person name="Kuo C.-H."/>
        </authorList>
    </citation>
    <scope>NUCLEOTIDE SEQUENCE [LARGE SCALE GENOMIC DNA]</scope>
    <source>
        <strain evidence="9 10">EC-1</strain>
    </source>
</reference>
<dbReference type="AlphaFoldDB" id="A0A222EMX3"/>
<dbReference type="SUPFAM" id="SSF53067">
    <property type="entry name" value="Actin-like ATPase domain"/>
    <property type="match status" value="2"/>
</dbReference>
<comment type="catalytic activity">
    <reaction evidence="6 7">
        <text>L-threonylcarbamoyladenylate + adenosine(37) in tRNA = N(6)-L-threonylcarbamoyladenosine(37) in tRNA + AMP + H(+)</text>
        <dbReference type="Rhea" id="RHEA:37059"/>
        <dbReference type="Rhea" id="RHEA-COMP:10162"/>
        <dbReference type="Rhea" id="RHEA-COMP:10163"/>
        <dbReference type="ChEBI" id="CHEBI:15378"/>
        <dbReference type="ChEBI" id="CHEBI:73682"/>
        <dbReference type="ChEBI" id="CHEBI:74411"/>
        <dbReference type="ChEBI" id="CHEBI:74418"/>
        <dbReference type="ChEBI" id="CHEBI:456215"/>
        <dbReference type="EC" id="2.3.1.234"/>
    </reaction>
</comment>
<sequence>MLILAIESSCDEFSVAVMENGKIKSNVISTQIKDHTKYGGVVPELASRLHVENFSKVILDAVSKSKVIWSDIDYIAYTNNPGLIGSLIIGRLVAKTIGLYLDKPTMPLNHMEGHIYSANIDNDFEYPVLSLVVSGGHTQIQLLEKPLDFKVVGTTLDDAIGECYDKVARCLELPYPGGPEIDKITFGGNSSAYEFPKLNLINELDYSFSGLKTASINLINKHRKNNTFNIKDFCAGFQNSAIDYLLNGFEKAIVKYKPRTITLAGGVSANKLLRSRIFSIGNKYNICNILLPDLKYCTDNAAMIAELCNEYIKYK</sequence>
<dbReference type="InterPro" id="IPR022450">
    <property type="entry name" value="TsaD"/>
</dbReference>
<feature type="binding site" evidence="7">
    <location>
        <position position="165"/>
    </location>
    <ligand>
        <name>substrate</name>
    </ligand>
</feature>
<dbReference type="PROSITE" id="PS01016">
    <property type="entry name" value="GLYCOPROTEASE"/>
    <property type="match status" value="1"/>
</dbReference>
<dbReference type="Proteomes" id="UP000203229">
    <property type="component" value="Chromosome"/>
</dbReference>
<feature type="binding site" evidence="7">
    <location>
        <position position="114"/>
    </location>
    <ligand>
        <name>Fe cation</name>
        <dbReference type="ChEBI" id="CHEBI:24875"/>
    </ligand>
</feature>
<feature type="binding site" evidence="7">
    <location>
        <position position="110"/>
    </location>
    <ligand>
        <name>Fe cation</name>
        <dbReference type="ChEBI" id="CHEBI:24875"/>
    </ligand>
</feature>
<dbReference type="EC" id="2.3.1.234" evidence="7"/>
<dbReference type="InterPro" id="IPR017860">
    <property type="entry name" value="Peptidase_M22_CS"/>
</dbReference>
<dbReference type="InterPro" id="IPR043129">
    <property type="entry name" value="ATPase_NBD"/>
</dbReference>
<dbReference type="GO" id="GO:0004519">
    <property type="term" value="F:endonuclease activity"/>
    <property type="evidence" value="ECO:0007669"/>
    <property type="project" value="UniProtKB-KW"/>
</dbReference>
<dbReference type="HAMAP" id="MF_01445">
    <property type="entry name" value="TsaD"/>
    <property type="match status" value="1"/>
</dbReference>
<evidence type="ECO:0000256" key="2">
    <source>
        <dbReference type="ARBA" id="ARBA00022694"/>
    </source>
</evidence>
<evidence type="ECO:0000313" key="9">
    <source>
        <dbReference type="EMBL" id="ASP27852.1"/>
    </source>
</evidence>
<feature type="binding site" evidence="7">
    <location>
        <position position="182"/>
    </location>
    <ligand>
        <name>substrate</name>
    </ligand>
</feature>
<name>A0A222EMX3_9MOLU</name>
<dbReference type="RefSeq" id="WP_094048067.1">
    <property type="nucleotide sequence ID" value="NZ_CP022535.1"/>
</dbReference>
<comment type="similarity">
    <text evidence="7">Belongs to the KAE1 / TsaD family.</text>
</comment>
<dbReference type="PANTHER" id="PTHR11735:SF6">
    <property type="entry name" value="TRNA N6-ADENOSINE THREONYLCARBAMOYLTRANSFERASE, MITOCHONDRIAL"/>
    <property type="match status" value="1"/>
</dbReference>
<protein>
    <recommendedName>
        <fullName evidence="7">tRNA N6-adenosine threonylcarbamoyltransferase</fullName>
        <ecNumber evidence="7">2.3.1.234</ecNumber>
    </recommendedName>
    <alternativeName>
        <fullName evidence="7">N6-L-threonylcarbamoyladenine synthase</fullName>
        <shortName evidence="7">t(6)A synthase</shortName>
    </alternativeName>
    <alternativeName>
        <fullName evidence="7">t(6)A37 threonylcarbamoyladenosine biosynthesis protein TsaD</fullName>
    </alternativeName>
    <alternativeName>
        <fullName evidence="7">tRNA threonylcarbamoyladenosine biosynthesis protein TsaD</fullName>
    </alternativeName>
</protein>
<dbReference type="NCBIfam" id="TIGR03723">
    <property type="entry name" value="T6A_TsaD_YgjD"/>
    <property type="match status" value="1"/>
</dbReference>
<keyword evidence="1 7" id="KW-0808">Transferase</keyword>
<comment type="function">
    <text evidence="7">Required for the formation of a threonylcarbamoyl group on adenosine at position 37 (t(6)A37) in tRNAs that read codons beginning with adenine. Is involved in the transfer of the threonylcarbamoyl moiety of threonylcarbamoyl-AMP (TC-AMP) to the N6 group of A37, together with TsaE and TsaB. TsaD likely plays a direct catalytic role in this reaction.</text>
</comment>
<accession>A0A222EMX3</accession>
<dbReference type="NCBIfam" id="TIGR00329">
    <property type="entry name" value="gcp_kae1"/>
    <property type="match status" value="1"/>
</dbReference>
<dbReference type="GO" id="GO:0002949">
    <property type="term" value="P:tRNA threonylcarbamoyladenosine modification"/>
    <property type="evidence" value="ECO:0007669"/>
    <property type="project" value="UniProtKB-UniRule"/>
</dbReference>
<evidence type="ECO:0000256" key="6">
    <source>
        <dbReference type="ARBA" id="ARBA00048117"/>
    </source>
</evidence>
<keyword evidence="4 7" id="KW-0408">Iron</keyword>
<dbReference type="KEGG" id="scou:SCORR_v1c00770"/>
<keyword evidence="9" id="KW-0540">Nuclease</keyword>